<sequence length="118" mass="13346">MTTITSGSANEFRIKGVNGKTVDSVQNITKDKTKFKTDDYDNAINKIAYVLPYCSNTEFVIIIIPFGTTSQQIKKNPDINSIIDQIHILAIVVINNNINAIQWYKITSRIHLNVMMKN</sequence>
<name>A0A397HDG0_9GLOM</name>
<evidence type="ECO:0000313" key="1">
    <source>
        <dbReference type="EMBL" id="RHZ60068.1"/>
    </source>
</evidence>
<evidence type="ECO:0000313" key="2">
    <source>
        <dbReference type="Proteomes" id="UP000266861"/>
    </source>
</evidence>
<gene>
    <name evidence="1" type="ORF">Glove_359g18</name>
</gene>
<dbReference type="EMBL" id="PQFF01000326">
    <property type="protein sequence ID" value="RHZ60068.1"/>
    <property type="molecule type" value="Genomic_DNA"/>
</dbReference>
<protein>
    <submittedName>
        <fullName evidence="1">Uncharacterized protein</fullName>
    </submittedName>
</protein>
<reference evidence="1 2" key="1">
    <citation type="submission" date="2018-08" db="EMBL/GenBank/DDBJ databases">
        <title>Genome and evolution of the arbuscular mycorrhizal fungus Diversispora epigaea (formerly Glomus versiforme) and its bacterial endosymbionts.</title>
        <authorList>
            <person name="Sun X."/>
            <person name="Fei Z."/>
            <person name="Harrison M."/>
        </authorList>
    </citation>
    <scope>NUCLEOTIDE SEQUENCE [LARGE SCALE GENOMIC DNA]</scope>
    <source>
        <strain evidence="1 2">IT104</strain>
    </source>
</reference>
<organism evidence="1 2">
    <name type="scientific">Diversispora epigaea</name>
    <dbReference type="NCBI Taxonomy" id="1348612"/>
    <lineage>
        <taxon>Eukaryota</taxon>
        <taxon>Fungi</taxon>
        <taxon>Fungi incertae sedis</taxon>
        <taxon>Mucoromycota</taxon>
        <taxon>Glomeromycotina</taxon>
        <taxon>Glomeromycetes</taxon>
        <taxon>Diversisporales</taxon>
        <taxon>Diversisporaceae</taxon>
        <taxon>Diversispora</taxon>
    </lineage>
</organism>
<dbReference type="Proteomes" id="UP000266861">
    <property type="component" value="Unassembled WGS sequence"/>
</dbReference>
<proteinExistence type="predicted"/>
<keyword evidence="2" id="KW-1185">Reference proteome</keyword>
<accession>A0A397HDG0</accession>
<dbReference type="AlphaFoldDB" id="A0A397HDG0"/>
<comment type="caution">
    <text evidence="1">The sequence shown here is derived from an EMBL/GenBank/DDBJ whole genome shotgun (WGS) entry which is preliminary data.</text>
</comment>